<gene>
    <name evidence="1" type="ORF">PtA15_4A735</name>
</gene>
<keyword evidence="2" id="KW-1185">Reference proteome</keyword>
<accession>A0ABY7CNB4</accession>
<evidence type="ECO:0000313" key="1">
    <source>
        <dbReference type="EMBL" id="WAQ84282.1"/>
    </source>
</evidence>
<dbReference type="Proteomes" id="UP001164743">
    <property type="component" value="Chromosome 4A"/>
</dbReference>
<evidence type="ECO:0000313" key="2">
    <source>
        <dbReference type="Proteomes" id="UP001164743"/>
    </source>
</evidence>
<protein>
    <submittedName>
        <fullName evidence="1">Uncharacterized protein</fullName>
    </submittedName>
</protein>
<dbReference type="EMBL" id="CP110424">
    <property type="protein sequence ID" value="WAQ84282.1"/>
    <property type="molecule type" value="Genomic_DNA"/>
</dbReference>
<name>A0ABY7CNB4_9BASI</name>
<proteinExistence type="predicted"/>
<dbReference type="RefSeq" id="XP_053019837.1">
    <property type="nucleotide sequence ID" value="XM_053168649.1"/>
</dbReference>
<organism evidence="1 2">
    <name type="scientific">Puccinia triticina</name>
    <dbReference type="NCBI Taxonomy" id="208348"/>
    <lineage>
        <taxon>Eukaryota</taxon>
        <taxon>Fungi</taxon>
        <taxon>Dikarya</taxon>
        <taxon>Basidiomycota</taxon>
        <taxon>Pucciniomycotina</taxon>
        <taxon>Pucciniomycetes</taxon>
        <taxon>Pucciniales</taxon>
        <taxon>Pucciniaceae</taxon>
        <taxon>Puccinia</taxon>
    </lineage>
</organism>
<dbReference type="GeneID" id="77809544"/>
<reference evidence="1" key="1">
    <citation type="submission" date="2022-10" db="EMBL/GenBank/DDBJ databases">
        <title>Puccinia triticina Genome sequencing and assembly.</title>
        <authorList>
            <person name="Li C."/>
        </authorList>
    </citation>
    <scope>NUCLEOTIDE SEQUENCE</scope>
    <source>
        <strain evidence="1">Pt15</strain>
    </source>
</reference>
<sequence>MPGVTYISLHTHLTIASSAISSTTEVICAVLDTQPSLAHQLIRAVLNTQPSLAIYPSRAPRPDQAIHSAQDACPEEQTLSAGHCQHQLIRAVLDTQPSLANAILALVPILSSSPRPSHQHQRPSCSSSSLSAPARSGCWPSPSTVKLFLSNLQLIANHYHPSRPPPPRIADTVQKKM</sequence>